<accession>A0A6P5WZ38</accession>
<sequence>MEDYSRSHERQLVVKAKRTSKWQAPNGETVKINFDGALDKEKKFAGIGVIGRNSKGKVLGTLCNTVTGIKDPEIIEGMAAVRAAEYACMMGFQKIILEGDALGIVAQIAYDQGRNQSAVGNRVMDTRLELNHLVEWPCSHTRRETNGAAYRLARIVVDRLESLTWNGGYLEDIKDIVIHEMLLLI</sequence>
<dbReference type="Gene3D" id="3.30.420.10">
    <property type="entry name" value="Ribonuclease H-like superfamily/Ribonuclease H"/>
    <property type="match status" value="1"/>
</dbReference>
<dbReference type="InterPro" id="IPR012337">
    <property type="entry name" value="RNaseH-like_sf"/>
</dbReference>
<dbReference type="InterPro" id="IPR044730">
    <property type="entry name" value="RNase_H-like_dom_plant"/>
</dbReference>
<dbReference type="PANTHER" id="PTHR47723:SF21">
    <property type="entry name" value="POLYNUCLEOTIDYL TRANSFERASE, RIBONUCLEASE H-LIKE SUPERFAMILY PROTEIN"/>
    <property type="match status" value="1"/>
</dbReference>
<dbReference type="RefSeq" id="XP_022720786.1">
    <property type="nucleotide sequence ID" value="XM_022865051.1"/>
</dbReference>
<dbReference type="GO" id="GO:0004523">
    <property type="term" value="F:RNA-DNA hybrid ribonuclease activity"/>
    <property type="evidence" value="ECO:0007669"/>
    <property type="project" value="InterPro"/>
</dbReference>
<evidence type="ECO:0000313" key="3">
    <source>
        <dbReference type="RefSeq" id="XP_022720786.1"/>
    </source>
</evidence>
<dbReference type="GeneID" id="111278413"/>
<name>A0A6P5WZ38_DURZI</name>
<dbReference type="Pfam" id="PF13456">
    <property type="entry name" value="RVT_3"/>
    <property type="match status" value="1"/>
</dbReference>
<dbReference type="InterPro" id="IPR053151">
    <property type="entry name" value="RNase_H-like"/>
</dbReference>
<dbReference type="InterPro" id="IPR036397">
    <property type="entry name" value="RNaseH_sf"/>
</dbReference>
<dbReference type="AlphaFoldDB" id="A0A6P5WZ38"/>
<organism evidence="2 3">
    <name type="scientific">Durio zibethinus</name>
    <name type="common">Durian</name>
    <dbReference type="NCBI Taxonomy" id="66656"/>
    <lineage>
        <taxon>Eukaryota</taxon>
        <taxon>Viridiplantae</taxon>
        <taxon>Streptophyta</taxon>
        <taxon>Embryophyta</taxon>
        <taxon>Tracheophyta</taxon>
        <taxon>Spermatophyta</taxon>
        <taxon>Magnoliopsida</taxon>
        <taxon>eudicotyledons</taxon>
        <taxon>Gunneridae</taxon>
        <taxon>Pentapetalae</taxon>
        <taxon>rosids</taxon>
        <taxon>malvids</taxon>
        <taxon>Malvales</taxon>
        <taxon>Malvaceae</taxon>
        <taxon>Helicteroideae</taxon>
        <taxon>Durio</taxon>
    </lineage>
</organism>
<evidence type="ECO:0000259" key="1">
    <source>
        <dbReference type="Pfam" id="PF13456"/>
    </source>
</evidence>
<dbReference type="Proteomes" id="UP000515121">
    <property type="component" value="Unplaced"/>
</dbReference>
<protein>
    <submittedName>
        <fullName evidence="3">Uncharacterized protein LOC111278413</fullName>
    </submittedName>
</protein>
<feature type="domain" description="RNase H type-1" evidence="1">
    <location>
        <begin position="33"/>
        <end position="154"/>
    </location>
</feature>
<reference evidence="3" key="1">
    <citation type="submission" date="2025-08" db="UniProtKB">
        <authorList>
            <consortium name="RefSeq"/>
        </authorList>
    </citation>
    <scope>IDENTIFICATION</scope>
    <source>
        <tissue evidence="3">Fruit stalk</tissue>
    </source>
</reference>
<dbReference type="KEGG" id="dzi:111278413"/>
<dbReference type="CDD" id="cd06222">
    <property type="entry name" value="RNase_H_like"/>
    <property type="match status" value="1"/>
</dbReference>
<gene>
    <name evidence="3" type="primary">LOC111278413</name>
</gene>
<dbReference type="InterPro" id="IPR002156">
    <property type="entry name" value="RNaseH_domain"/>
</dbReference>
<dbReference type="GO" id="GO:0003676">
    <property type="term" value="F:nucleic acid binding"/>
    <property type="evidence" value="ECO:0007669"/>
    <property type="project" value="InterPro"/>
</dbReference>
<dbReference type="SUPFAM" id="SSF53098">
    <property type="entry name" value="Ribonuclease H-like"/>
    <property type="match status" value="1"/>
</dbReference>
<keyword evidence="2" id="KW-1185">Reference proteome</keyword>
<dbReference type="OrthoDB" id="998265at2759"/>
<proteinExistence type="predicted"/>
<dbReference type="PANTHER" id="PTHR47723">
    <property type="entry name" value="OS05G0353850 PROTEIN"/>
    <property type="match status" value="1"/>
</dbReference>
<evidence type="ECO:0000313" key="2">
    <source>
        <dbReference type="Proteomes" id="UP000515121"/>
    </source>
</evidence>